<dbReference type="SMART" id="SM00448">
    <property type="entry name" value="REC"/>
    <property type="match status" value="1"/>
</dbReference>
<dbReference type="Gene3D" id="1.25.10.10">
    <property type="entry name" value="Leucine-rich Repeat Variant"/>
    <property type="match status" value="1"/>
</dbReference>
<gene>
    <name evidence="5" type="ORF">A3F83_15445</name>
</gene>
<feature type="modified residue" description="4-aspartylphosphate" evidence="2">
    <location>
        <position position="837"/>
    </location>
</feature>
<evidence type="ECO:0000259" key="4">
    <source>
        <dbReference type="PROSITE" id="PS50110"/>
    </source>
</evidence>
<name>A0A1F5YYY2_9BACT</name>
<evidence type="ECO:0000313" key="6">
    <source>
        <dbReference type="Proteomes" id="UP000179129"/>
    </source>
</evidence>
<protein>
    <recommendedName>
        <fullName evidence="4">Response regulatory domain-containing protein</fullName>
    </recommendedName>
</protein>
<proteinExistence type="predicted"/>
<feature type="region of interest" description="Disordered" evidence="3">
    <location>
        <begin position="457"/>
        <end position="505"/>
    </location>
</feature>
<dbReference type="PANTHER" id="PTHR44591:SF23">
    <property type="entry name" value="CHEY SUBFAMILY"/>
    <property type="match status" value="1"/>
</dbReference>
<accession>A0A1F5YYY2</accession>
<dbReference type="SUPFAM" id="SSF48371">
    <property type="entry name" value="ARM repeat"/>
    <property type="match status" value="1"/>
</dbReference>
<dbReference type="PROSITE" id="PS50110">
    <property type="entry name" value="RESPONSE_REGULATORY"/>
    <property type="match status" value="1"/>
</dbReference>
<keyword evidence="1 2" id="KW-0597">Phosphoprotein</keyword>
<dbReference type="GO" id="GO:0000160">
    <property type="term" value="P:phosphorelay signal transduction system"/>
    <property type="evidence" value="ECO:0007669"/>
    <property type="project" value="InterPro"/>
</dbReference>
<organism evidence="5 6">
    <name type="scientific">Candidatus Glassbacteria bacterium RIFCSPLOWO2_12_FULL_58_11</name>
    <dbReference type="NCBI Taxonomy" id="1817867"/>
    <lineage>
        <taxon>Bacteria</taxon>
        <taxon>Candidatus Glassiibacteriota</taxon>
    </lineage>
</organism>
<sequence length="904" mass="103266">MEFGLRVNPGLEAREFLENKINSLREMGPQEGLPKLSEDIRLIFNGRFDKLQKDTRFKQVFLNPRINIRLEKTSLGETLIGAFAILESLFSDKLSGAAGKEDRPAVEAEFFEAELNALEKLFAGDINTFDHYFILMFLRYTYQDHRVEGQKLDLIKQRFKGFVSEEDTLLKFFFYLDLFNTLNIERSSIDQAKKVSLSQQLEDEINSGEPVKNLKRQVVICRMLKALARKLVEISEGHNPLDEVRRVLDEVYLADGSENVIKGMLEKFKIYYELELQVTLEALVYKRIIFMNAGAKAAKANRKQWLQELDFSTVESLIGLLDVKDPTGRLTREQETQKELFEKYSKLLEDYKNSHPEEETKENILDEGQLNLLILRLSNVGQLEDQISRAADKLEAYRKKNSIDYQNNVIRVYNENIKRLTQCLYFFIEVSAFKRVALEQRAKQIVETIKQEIAQLQESNRGESPADVAAVVPEEEGVKEPDNGQAEETSEKEEPENTDPDLEKDPDKRAELLAMELKKLPDASKIKPLKELAYTGGLDTLKYILPLSQYSSEFLRNMARNAVIKIVLRLLKENEEHPILEIQQKQKLIDFVVGLDKKYTYLKDMELSSPKTTHKILDILIREDKDFTARTLSEIIVDEDDKVRATAVKLIADMLKQNESSLLMKMLNDPDGRVRANVIESLEAVGNRNVLGILVKFKFDKDNRARANALKAVWKFGHSEIVDSLTEMLVSQDSKMRASGVWVIGEIGHSQPNLKALLEAVKSDKEPLVVDNLQRAMRKISRREEGLQVLVVDDDIKFCQDLCRKLKNDGYRATAAFNGKLALSSAGKQLPDIVLLDLRMPVMNGVEALKALKEDEKTREVPVIVMSDLNSSVLLKEVSRIGAEDYLLKPCSYDQVVVKLGAYI</sequence>
<feature type="domain" description="Response regulatory" evidence="4">
    <location>
        <begin position="788"/>
        <end position="904"/>
    </location>
</feature>
<dbReference type="AlphaFoldDB" id="A0A1F5YYY2"/>
<dbReference type="Gene3D" id="3.40.50.2300">
    <property type="match status" value="1"/>
</dbReference>
<reference evidence="5 6" key="1">
    <citation type="journal article" date="2016" name="Nat. Commun.">
        <title>Thousands of microbial genomes shed light on interconnected biogeochemical processes in an aquifer system.</title>
        <authorList>
            <person name="Anantharaman K."/>
            <person name="Brown C.T."/>
            <person name="Hug L.A."/>
            <person name="Sharon I."/>
            <person name="Castelle C.J."/>
            <person name="Probst A.J."/>
            <person name="Thomas B.C."/>
            <person name="Singh A."/>
            <person name="Wilkins M.J."/>
            <person name="Karaoz U."/>
            <person name="Brodie E.L."/>
            <person name="Williams K.H."/>
            <person name="Hubbard S.S."/>
            <person name="Banfield J.F."/>
        </authorList>
    </citation>
    <scope>NUCLEOTIDE SEQUENCE [LARGE SCALE GENOMIC DNA]</scope>
</reference>
<dbReference type="Proteomes" id="UP000179129">
    <property type="component" value="Unassembled WGS sequence"/>
</dbReference>
<comment type="caution">
    <text evidence="5">The sequence shown here is derived from an EMBL/GenBank/DDBJ whole genome shotgun (WGS) entry which is preliminary data.</text>
</comment>
<feature type="compositionally biased region" description="Acidic residues" evidence="3">
    <location>
        <begin position="488"/>
        <end position="500"/>
    </location>
</feature>
<dbReference type="SUPFAM" id="SSF52172">
    <property type="entry name" value="CheY-like"/>
    <property type="match status" value="1"/>
</dbReference>
<dbReference type="InterPro" id="IPR050595">
    <property type="entry name" value="Bact_response_regulator"/>
</dbReference>
<dbReference type="InterPro" id="IPR001789">
    <property type="entry name" value="Sig_transdc_resp-reg_receiver"/>
</dbReference>
<evidence type="ECO:0000256" key="3">
    <source>
        <dbReference type="SAM" id="MobiDB-lite"/>
    </source>
</evidence>
<dbReference type="InterPro" id="IPR011989">
    <property type="entry name" value="ARM-like"/>
</dbReference>
<dbReference type="Pfam" id="PF13646">
    <property type="entry name" value="HEAT_2"/>
    <property type="match status" value="2"/>
</dbReference>
<dbReference type="EMBL" id="MFIX01000056">
    <property type="protein sequence ID" value="OGG05391.1"/>
    <property type="molecule type" value="Genomic_DNA"/>
</dbReference>
<dbReference type="PANTHER" id="PTHR44591">
    <property type="entry name" value="STRESS RESPONSE REGULATOR PROTEIN 1"/>
    <property type="match status" value="1"/>
</dbReference>
<evidence type="ECO:0000256" key="1">
    <source>
        <dbReference type="ARBA" id="ARBA00022553"/>
    </source>
</evidence>
<evidence type="ECO:0000313" key="5">
    <source>
        <dbReference type="EMBL" id="OGG05391.1"/>
    </source>
</evidence>
<evidence type="ECO:0000256" key="2">
    <source>
        <dbReference type="PROSITE-ProRule" id="PRU00169"/>
    </source>
</evidence>
<dbReference type="InterPro" id="IPR016024">
    <property type="entry name" value="ARM-type_fold"/>
</dbReference>
<dbReference type="STRING" id="1817867.A3F83_15445"/>
<dbReference type="Pfam" id="PF00072">
    <property type="entry name" value="Response_reg"/>
    <property type="match status" value="1"/>
</dbReference>
<dbReference type="InterPro" id="IPR011006">
    <property type="entry name" value="CheY-like_superfamily"/>
</dbReference>